<sequence length="65" mass="7780">MLGRRPKLTDIERQRVCRVHYCWDNRSCVDLRILSHWSLLIHLNLTCEPDSYQQKDRHSTEEGNG</sequence>
<accession>A0A2P6P5K1</accession>
<comment type="caution">
    <text evidence="1">The sequence shown here is derived from an EMBL/GenBank/DDBJ whole genome shotgun (WGS) entry which is preliminary data.</text>
</comment>
<dbReference type="AlphaFoldDB" id="A0A2P6P5K1"/>
<organism evidence="1 2">
    <name type="scientific">Rosa chinensis</name>
    <name type="common">China rose</name>
    <dbReference type="NCBI Taxonomy" id="74649"/>
    <lineage>
        <taxon>Eukaryota</taxon>
        <taxon>Viridiplantae</taxon>
        <taxon>Streptophyta</taxon>
        <taxon>Embryophyta</taxon>
        <taxon>Tracheophyta</taxon>
        <taxon>Spermatophyta</taxon>
        <taxon>Magnoliopsida</taxon>
        <taxon>eudicotyledons</taxon>
        <taxon>Gunneridae</taxon>
        <taxon>Pentapetalae</taxon>
        <taxon>rosids</taxon>
        <taxon>fabids</taxon>
        <taxon>Rosales</taxon>
        <taxon>Rosaceae</taxon>
        <taxon>Rosoideae</taxon>
        <taxon>Rosoideae incertae sedis</taxon>
        <taxon>Rosa</taxon>
    </lineage>
</organism>
<dbReference type="Proteomes" id="UP000238479">
    <property type="component" value="Chromosome 7"/>
</dbReference>
<protein>
    <submittedName>
        <fullName evidence="1">Uncharacterized protein</fullName>
    </submittedName>
</protein>
<keyword evidence="2" id="KW-1185">Reference proteome</keyword>
<dbReference type="Gramene" id="PRQ17208">
    <property type="protein sequence ID" value="PRQ17208"/>
    <property type="gene ID" value="RchiOBHm_Chr7g0192511"/>
</dbReference>
<evidence type="ECO:0000313" key="2">
    <source>
        <dbReference type="Proteomes" id="UP000238479"/>
    </source>
</evidence>
<dbReference type="EMBL" id="PDCK01000045">
    <property type="protein sequence ID" value="PRQ17208.1"/>
    <property type="molecule type" value="Genomic_DNA"/>
</dbReference>
<evidence type="ECO:0000313" key="1">
    <source>
        <dbReference type="EMBL" id="PRQ17208.1"/>
    </source>
</evidence>
<name>A0A2P6P5K1_ROSCH</name>
<proteinExistence type="predicted"/>
<gene>
    <name evidence="1" type="ORF">RchiOBHm_Chr7g0192511</name>
</gene>
<reference evidence="1 2" key="1">
    <citation type="journal article" date="2018" name="Nat. Genet.">
        <title>The Rosa genome provides new insights in the design of modern roses.</title>
        <authorList>
            <person name="Bendahmane M."/>
        </authorList>
    </citation>
    <scope>NUCLEOTIDE SEQUENCE [LARGE SCALE GENOMIC DNA]</scope>
    <source>
        <strain evidence="2">cv. Old Blush</strain>
    </source>
</reference>